<evidence type="ECO:0000256" key="2">
    <source>
        <dbReference type="SAM" id="SignalP"/>
    </source>
</evidence>
<dbReference type="KEGG" id="zju:107420200"/>
<dbReference type="GO" id="GO:0005524">
    <property type="term" value="F:ATP binding"/>
    <property type="evidence" value="ECO:0007669"/>
    <property type="project" value="UniProtKB-KW"/>
</dbReference>
<dbReference type="GeneID" id="107420200"/>
<gene>
    <name evidence="5" type="primary">LOC107420200</name>
</gene>
<dbReference type="AlphaFoldDB" id="A0A6P4A919"/>
<dbReference type="Proteomes" id="UP001652623">
    <property type="component" value="Chromosome 5"/>
</dbReference>
<dbReference type="Pfam" id="PF23473">
    <property type="entry name" value="LysM3_LYK4_5"/>
    <property type="match status" value="1"/>
</dbReference>
<reference evidence="5" key="1">
    <citation type="submission" date="2025-08" db="UniProtKB">
        <authorList>
            <consortium name="RefSeq"/>
        </authorList>
    </citation>
    <scope>IDENTIFICATION</scope>
    <source>
        <tissue evidence="5">Seedling</tissue>
    </source>
</reference>
<dbReference type="Gene3D" id="3.30.200.20">
    <property type="entry name" value="Phosphorylase Kinase, domain 1"/>
    <property type="match status" value="1"/>
</dbReference>
<name>A0A6P4A919_ZIZJJ</name>
<feature type="chain" id="PRO_5045153122" evidence="2">
    <location>
        <begin position="21"/>
        <end position="627"/>
    </location>
</feature>
<keyword evidence="1" id="KW-0812">Transmembrane</keyword>
<dbReference type="InterPro" id="IPR056562">
    <property type="entry name" value="LysM2_CERK1_LYK3_4_5"/>
</dbReference>
<evidence type="ECO:0000313" key="5">
    <source>
        <dbReference type="RefSeq" id="XP_015884584.2"/>
    </source>
</evidence>
<protein>
    <submittedName>
        <fullName evidence="5">LysM domain receptor-like kinase 4</fullName>
    </submittedName>
</protein>
<dbReference type="Pfam" id="PF23472">
    <property type="entry name" value="LysM2_CERK1_LYK3_4_5"/>
    <property type="match status" value="1"/>
</dbReference>
<evidence type="ECO:0000256" key="1">
    <source>
        <dbReference type="SAM" id="Phobius"/>
    </source>
</evidence>
<keyword evidence="1" id="KW-0472">Membrane</keyword>
<dbReference type="InterPro" id="IPR011009">
    <property type="entry name" value="Kinase-like_dom_sf"/>
</dbReference>
<sequence>MNQIVLVFFLLNSLSLCVHSQQNYSGISAQDCQKKDQTGKSQTYLYSCNGQYPSCQTFVILTSQPDYNSVATISNLTSSNPEELARINKVTRLTVFPLNKEVIVPVFCSCMNQYYQANTRFILGQNDTYFYVANHIYQGLSPCSSVMLANPYDEFNLHPNRELQVPLRCACPTSNQSANGIKYLVTFSIGQDDNVEDIAKRFNVSSRSVLDANGFSEENPILSPSTAILVPLPTEPSSSQTVVRKSYNSNPTRHKGKRKVYVIFAIEAVCVVLVLCVVLCVAILFYKKRSNNKSPPRGNSKRATWVSPEDLRVEIASFEKFLHVFGFEEIKKSTEDFSSKNRIKGCVYYGVFGRETLAVKKISRDATNEVNILKKINHFNLIKLEGICTYQQHFYLVFEYMEKGSLKEWLNGNNNKNSDSEETLSWARRIQIALDVAQGLNYLHSFTEPAYVHKNIKTSNILLNTNLRAKISNFSLAGVAKKETRSRSLSTHVVGTRGYLAPEYLEMGLATAKMDVYALGVVILELITGKKASIKQNGRKVLLSSAVVSIMEGDNAEAELGLLIDPVLKGENRIELAMRIAQLSVACLNRELERRPIMEEVVSSLLKIQADLLKSELVLDVDSFISG</sequence>
<feature type="domain" description="Protein kinase" evidence="3">
    <location>
        <begin position="316"/>
        <end position="613"/>
    </location>
</feature>
<keyword evidence="1" id="KW-1133">Transmembrane helix</keyword>
<feature type="transmembrane region" description="Helical" evidence="1">
    <location>
        <begin position="260"/>
        <end position="286"/>
    </location>
</feature>
<dbReference type="Pfam" id="PF00069">
    <property type="entry name" value="Pkinase"/>
    <property type="match status" value="1"/>
</dbReference>
<dbReference type="GO" id="GO:0005886">
    <property type="term" value="C:plasma membrane"/>
    <property type="evidence" value="ECO:0007669"/>
    <property type="project" value="UniProtKB-SubCell"/>
</dbReference>
<feature type="signal peptide" evidence="2">
    <location>
        <begin position="1"/>
        <end position="20"/>
    </location>
</feature>
<dbReference type="InterPro" id="IPR056561">
    <property type="entry name" value="NFP_LYK_LysM1"/>
</dbReference>
<dbReference type="Gene3D" id="1.10.510.10">
    <property type="entry name" value="Transferase(Phosphotransferase) domain 1"/>
    <property type="match status" value="1"/>
</dbReference>
<dbReference type="InParanoid" id="A0A6P4A919"/>
<keyword evidence="2" id="KW-0732">Signal</keyword>
<proteinExistence type="predicted"/>
<dbReference type="RefSeq" id="XP_015884584.2">
    <property type="nucleotide sequence ID" value="XM_016029098.3"/>
</dbReference>
<evidence type="ECO:0000259" key="3">
    <source>
        <dbReference type="PROSITE" id="PS50011"/>
    </source>
</evidence>
<dbReference type="PANTHER" id="PTHR45927:SF7">
    <property type="entry name" value="LYSM-DOMAIN RECEPTOR-LIKE KINASE"/>
    <property type="match status" value="1"/>
</dbReference>
<keyword evidence="4" id="KW-1185">Reference proteome</keyword>
<dbReference type="PANTHER" id="PTHR45927">
    <property type="entry name" value="LYSM-DOMAIN RECEPTOR-LIKE KINASE-RELATED"/>
    <property type="match status" value="1"/>
</dbReference>
<dbReference type="GO" id="GO:0004672">
    <property type="term" value="F:protein kinase activity"/>
    <property type="evidence" value="ECO:0007669"/>
    <property type="project" value="InterPro"/>
</dbReference>
<dbReference type="InterPro" id="IPR056563">
    <property type="entry name" value="LysM3_LYK4_5"/>
</dbReference>
<dbReference type="InterPro" id="IPR000719">
    <property type="entry name" value="Prot_kinase_dom"/>
</dbReference>
<dbReference type="SUPFAM" id="SSF56112">
    <property type="entry name" value="Protein kinase-like (PK-like)"/>
    <property type="match status" value="1"/>
</dbReference>
<evidence type="ECO:0000313" key="4">
    <source>
        <dbReference type="Proteomes" id="UP001652623"/>
    </source>
</evidence>
<dbReference type="GO" id="GO:0051707">
    <property type="term" value="P:response to other organism"/>
    <property type="evidence" value="ECO:0007669"/>
    <property type="project" value="UniProtKB-ARBA"/>
</dbReference>
<dbReference type="InterPro" id="IPR052611">
    <property type="entry name" value="Plant_RLK_LysM"/>
</dbReference>
<accession>A0A6P4A919</accession>
<dbReference type="PROSITE" id="PS50011">
    <property type="entry name" value="PROTEIN_KINASE_DOM"/>
    <property type="match status" value="1"/>
</dbReference>
<organism evidence="4 5">
    <name type="scientific">Ziziphus jujuba</name>
    <name type="common">Chinese jujube</name>
    <name type="synonym">Ziziphus sativa</name>
    <dbReference type="NCBI Taxonomy" id="326968"/>
    <lineage>
        <taxon>Eukaryota</taxon>
        <taxon>Viridiplantae</taxon>
        <taxon>Streptophyta</taxon>
        <taxon>Embryophyta</taxon>
        <taxon>Tracheophyta</taxon>
        <taxon>Spermatophyta</taxon>
        <taxon>Magnoliopsida</taxon>
        <taxon>eudicotyledons</taxon>
        <taxon>Gunneridae</taxon>
        <taxon>Pentapetalae</taxon>
        <taxon>rosids</taxon>
        <taxon>fabids</taxon>
        <taxon>Rosales</taxon>
        <taxon>Rhamnaceae</taxon>
        <taxon>Paliureae</taxon>
        <taxon>Ziziphus</taxon>
    </lineage>
</organism>
<dbReference type="Pfam" id="PF23446">
    <property type="entry name" value="LysM1_NFP_LYK"/>
    <property type="match status" value="1"/>
</dbReference>